<proteinExistence type="predicted"/>
<accession>A0ABS0Y2X9</accession>
<evidence type="ECO:0000259" key="2">
    <source>
        <dbReference type="Pfam" id="PF12973"/>
    </source>
</evidence>
<dbReference type="CDD" id="cd06989">
    <property type="entry name" value="cupin_DRT102"/>
    <property type="match status" value="1"/>
</dbReference>
<feature type="signal peptide" evidence="1">
    <location>
        <begin position="1"/>
        <end position="19"/>
    </location>
</feature>
<evidence type="ECO:0000313" key="4">
    <source>
        <dbReference type="Proteomes" id="UP000620670"/>
    </source>
</evidence>
<organism evidence="3 4">
    <name type="scientific">Microvirga splendida</name>
    <dbReference type="NCBI Taxonomy" id="2795727"/>
    <lineage>
        <taxon>Bacteria</taxon>
        <taxon>Pseudomonadati</taxon>
        <taxon>Pseudomonadota</taxon>
        <taxon>Alphaproteobacteria</taxon>
        <taxon>Hyphomicrobiales</taxon>
        <taxon>Methylobacteriaceae</taxon>
        <taxon>Microvirga</taxon>
    </lineage>
</organism>
<evidence type="ECO:0000256" key="1">
    <source>
        <dbReference type="SAM" id="SignalP"/>
    </source>
</evidence>
<dbReference type="InterPro" id="IPR014710">
    <property type="entry name" value="RmlC-like_jellyroll"/>
</dbReference>
<feature type="domain" description="ChrR-like cupin" evidence="2">
    <location>
        <begin position="29"/>
        <end position="139"/>
    </location>
</feature>
<dbReference type="InterPro" id="IPR025979">
    <property type="entry name" value="ChrR-like_cupin_dom"/>
</dbReference>
<dbReference type="Proteomes" id="UP000620670">
    <property type="component" value="Unassembled WGS sequence"/>
</dbReference>
<feature type="chain" id="PRO_5046187783" evidence="1">
    <location>
        <begin position="20"/>
        <end position="158"/>
    </location>
</feature>
<gene>
    <name evidence="3" type="ORF">JAO75_13270</name>
</gene>
<name>A0ABS0Y2X9_9HYPH</name>
<keyword evidence="4" id="KW-1185">Reference proteome</keyword>
<keyword evidence="1" id="KW-0732">Signal</keyword>
<dbReference type="EMBL" id="JAELXT010000012">
    <property type="protein sequence ID" value="MBJ6126375.1"/>
    <property type="molecule type" value="Genomic_DNA"/>
</dbReference>
<sequence>MKVLLLSAALAMLAGSVLAQDAQQQLREPVIVQPDKLSWMPNRSLPEGVMSTGLLGESNKPGIYVRRHKFPANYRIPPHTHPDMEMVTVISGSLGVAKGEAYTMEPAGMLKAGGFFAMPAKTTHVVWTGPEETVIEVHSTSPTNIDYANAADDPRKKP</sequence>
<dbReference type="RefSeq" id="WP_199049621.1">
    <property type="nucleotide sequence ID" value="NZ_JAELXT010000012.1"/>
</dbReference>
<evidence type="ECO:0000313" key="3">
    <source>
        <dbReference type="EMBL" id="MBJ6126375.1"/>
    </source>
</evidence>
<dbReference type="Gene3D" id="2.60.120.10">
    <property type="entry name" value="Jelly Rolls"/>
    <property type="match status" value="1"/>
</dbReference>
<dbReference type="Pfam" id="PF12973">
    <property type="entry name" value="Cupin_7"/>
    <property type="match status" value="1"/>
</dbReference>
<dbReference type="SUPFAM" id="SSF51182">
    <property type="entry name" value="RmlC-like cupins"/>
    <property type="match status" value="1"/>
</dbReference>
<comment type="caution">
    <text evidence="3">The sequence shown here is derived from an EMBL/GenBank/DDBJ whole genome shotgun (WGS) entry which is preliminary data.</text>
</comment>
<dbReference type="InterPro" id="IPR011051">
    <property type="entry name" value="RmlC_Cupin_sf"/>
</dbReference>
<protein>
    <submittedName>
        <fullName evidence="3">Cupin domain-containing protein</fullName>
    </submittedName>
</protein>
<reference evidence="4" key="1">
    <citation type="submission" date="2020-12" db="EMBL/GenBank/DDBJ databases">
        <title>Hymenobacter sp.</title>
        <authorList>
            <person name="Kim M.K."/>
        </authorList>
    </citation>
    <scope>NUCLEOTIDE SEQUENCE [LARGE SCALE GENOMIC DNA]</scope>
    <source>
        <strain evidence="4">BT325</strain>
    </source>
</reference>